<dbReference type="PRINTS" id="PR00405">
    <property type="entry name" value="REVINTRACTNG"/>
</dbReference>
<dbReference type="WBParaSite" id="PTRK_0000107700.1">
    <property type="protein sequence ID" value="PTRK_0000107700.1"/>
    <property type="gene ID" value="PTRK_0000107700"/>
</dbReference>
<dbReference type="Pfam" id="PF01412">
    <property type="entry name" value="ArfGap"/>
    <property type="match status" value="1"/>
</dbReference>
<evidence type="ECO:0000259" key="6">
    <source>
        <dbReference type="PROSITE" id="PS50115"/>
    </source>
</evidence>
<keyword evidence="3 5" id="KW-0863">Zinc-finger</keyword>
<dbReference type="SUPFAM" id="SSF57863">
    <property type="entry name" value="ArfGap/RecO-like zinc finger"/>
    <property type="match status" value="1"/>
</dbReference>
<dbReference type="PANTHER" id="PTHR45686">
    <property type="entry name" value="ADP-RIBOSYLATION FACTOR GTPASE ACTIVATING PROTEIN 3, ISOFORM H-RELATED"/>
    <property type="match status" value="1"/>
</dbReference>
<dbReference type="Gene3D" id="1.10.220.150">
    <property type="entry name" value="Arf GTPase activating protein"/>
    <property type="match status" value="1"/>
</dbReference>
<dbReference type="CDD" id="cd08959">
    <property type="entry name" value="ArfGap_ArfGap1_like"/>
    <property type="match status" value="1"/>
</dbReference>
<dbReference type="GO" id="GO:0000139">
    <property type="term" value="C:Golgi membrane"/>
    <property type="evidence" value="ECO:0007669"/>
    <property type="project" value="GOC"/>
</dbReference>
<evidence type="ECO:0000256" key="3">
    <source>
        <dbReference type="ARBA" id="ARBA00022771"/>
    </source>
</evidence>
<evidence type="ECO:0000313" key="8">
    <source>
        <dbReference type="WBParaSite" id="PTRK_0000107700.1"/>
    </source>
</evidence>
<dbReference type="PANTHER" id="PTHR45686:SF4">
    <property type="entry name" value="ADP-RIBOSYLATION FACTOR GTPASE ACTIVATING PROTEIN 3, ISOFORM H"/>
    <property type="match status" value="1"/>
</dbReference>
<keyword evidence="4" id="KW-0862">Zinc</keyword>
<dbReference type="GO" id="GO:0048205">
    <property type="term" value="P:COPI coating of Golgi vesicle"/>
    <property type="evidence" value="ECO:0007669"/>
    <property type="project" value="TreeGrafter"/>
</dbReference>
<reference evidence="8" key="1">
    <citation type="submission" date="2017-02" db="UniProtKB">
        <authorList>
            <consortium name="WormBaseParasite"/>
        </authorList>
    </citation>
    <scope>IDENTIFICATION</scope>
</reference>
<dbReference type="InterPro" id="IPR001164">
    <property type="entry name" value="ArfGAP_dom"/>
</dbReference>
<name>A0A0N4Z2I2_PARTI</name>
<evidence type="ECO:0000256" key="1">
    <source>
        <dbReference type="ARBA" id="ARBA00022468"/>
    </source>
</evidence>
<evidence type="ECO:0000256" key="4">
    <source>
        <dbReference type="ARBA" id="ARBA00022833"/>
    </source>
</evidence>
<evidence type="ECO:0000256" key="5">
    <source>
        <dbReference type="PROSITE-ProRule" id="PRU00288"/>
    </source>
</evidence>
<dbReference type="InterPro" id="IPR037278">
    <property type="entry name" value="ARFGAP/RecO"/>
</dbReference>
<dbReference type="Proteomes" id="UP000038045">
    <property type="component" value="Unplaced"/>
</dbReference>
<feature type="domain" description="Arf-GAP" evidence="6">
    <location>
        <begin position="9"/>
        <end position="126"/>
    </location>
</feature>
<dbReference type="InterPro" id="IPR038508">
    <property type="entry name" value="ArfGAP_dom_sf"/>
</dbReference>
<keyword evidence="7" id="KW-1185">Reference proteome</keyword>
<protein>
    <submittedName>
        <fullName evidence="8">Arf-GAP domain-containing protein</fullName>
    </submittedName>
</protein>
<sequence>MSPSADDIKETLTKLRHIPANKTCFDCGARNPTWASVTYGIFICIDCSGVHRNLGVHLSFVRSTTLDTNYTWKQLRAMEVGGNENAIQFFKQNNCDYTDIQEKYNSKTAKQYANKIEHLVKEYQERCDDKSSLENVEDGEGDDKENEDFFDMEFKPSNSAEIVKPKLIVGEEEESKNIIVSSKDSKKSEFEKRPPKKVVLGGKKSLGVKKCDVNFDDIERMAKEAENLALESKDEKKKKDGSKISSILMMENLKEENEKIIKKAEMNGESKETIGRLGMGGIKSSLFSHSVSGSSQIIKSKNEKIVKPSDSEEFQIENFLKEDFENILKEDDDAKELLSFYKSISSVKHYYPLPPPSVIPERTTTQYVPPVELATKKFGNAKSISSDQYFANDDKNCKVTADLQRFDGAKSIGSDDLFNSNKNETGIKGDTIPYESHLPDLDDIKDGLKQGFEKLARKFMSWNN</sequence>
<proteinExistence type="predicted"/>
<dbReference type="GO" id="GO:0008270">
    <property type="term" value="F:zinc ion binding"/>
    <property type="evidence" value="ECO:0007669"/>
    <property type="project" value="UniProtKB-KW"/>
</dbReference>
<accession>A0A0N4Z2I2</accession>
<dbReference type="GO" id="GO:0005096">
    <property type="term" value="F:GTPase activator activity"/>
    <property type="evidence" value="ECO:0007669"/>
    <property type="project" value="UniProtKB-KW"/>
</dbReference>
<dbReference type="SMART" id="SM00105">
    <property type="entry name" value="ArfGap"/>
    <property type="match status" value="1"/>
</dbReference>
<keyword evidence="2" id="KW-0479">Metal-binding</keyword>
<dbReference type="AlphaFoldDB" id="A0A0N4Z2I2"/>
<keyword evidence="1" id="KW-0343">GTPase activation</keyword>
<evidence type="ECO:0000313" key="7">
    <source>
        <dbReference type="Proteomes" id="UP000038045"/>
    </source>
</evidence>
<dbReference type="FunFam" id="1.10.220.150:FF:000004">
    <property type="entry name" value="Putative ADP-ribosylation factor GTPase-activating protein 2"/>
    <property type="match status" value="1"/>
</dbReference>
<evidence type="ECO:0000256" key="2">
    <source>
        <dbReference type="ARBA" id="ARBA00022723"/>
    </source>
</evidence>
<dbReference type="STRING" id="131310.A0A0N4Z2I2"/>
<dbReference type="PROSITE" id="PS50115">
    <property type="entry name" value="ARFGAP"/>
    <property type="match status" value="1"/>
</dbReference>
<organism evidence="7 8">
    <name type="scientific">Parastrongyloides trichosuri</name>
    <name type="common">Possum-specific nematode worm</name>
    <dbReference type="NCBI Taxonomy" id="131310"/>
    <lineage>
        <taxon>Eukaryota</taxon>
        <taxon>Metazoa</taxon>
        <taxon>Ecdysozoa</taxon>
        <taxon>Nematoda</taxon>
        <taxon>Chromadorea</taxon>
        <taxon>Rhabditida</taxon>
        <taxon>Tylenchina</taxon>
        <taxon>Panagrolaimomorpha</taxon>
        <taxon>Strongyloidoidea</taxon>
        <taxon>Strongyloididae</taxon>
        <taxon>Parastrongyloides</taxon>
    </lineage>
</organism>